<evidence type="ECO:0000313" key="2">
    <source>
        <dbReference type="Proteomes" id="UP000245910"/>
    </source>
</evidence>
<dbReference type="AlphaFoldDB" id="A0A2L2TBV7"/>
<organism evidence="1 2">
    <name type="scientific">Fusarium venenatum</name>
    <dbReference type="NCBI Taxonomy" id="56646"/>
    <lineage>
        <taxon>Eukaryota</taxon>
        <taxon>Fungi</taxon>
        <taxon>Dikarya</taxon>
        <taxon>Ascomycota</taxon>
        <taxon>Pezizomycotina</taxon>
        <taxon>Sordariomycetes</taxon>
        <taxon>Hypocreomycetidae</taxon>
        <taxon>Hypocreales</taxon>
        <taxon>Nectriaceae</taxon>
        <taxon>Fusarium</taxon>
    </lineage>
</organism>
<keyword evidence="2" id="KW-1185">Reference proteome</keyword>
<protein>
    <submittedName>
        <fullName evidence="1">Uncharacterized protein</fullName>
    </submittedName>
</protein>
<reference evidence="2" key="1">
    <citation type="submission" date="2014-10" db="EMBL/GenBank/DDBJ databases">
        <authorList>
            <person name="King R."/>
        </authorList>
    </citation>
    <scope>NUCLEOTIDE SEQUENCE [LARGE SCALE GENOMIC DNA]</scope>
    <source>
        <strain evidence="2">A3/5</strain>
    </source>
</reference>
<dbReference type="Proteomes" id="UP000245910">
    <property type="component" value="Chromosome I"/>
</dbReference>
<sequence length="69" mass="7794">MGYYGFHDYATALWWKHVQQVLTASELDTELARKVLQTAQVYLTGIEEIGESEAFDASLEAIQSLKSKL</sequence>
<proteinExistence type="predicted"/>
<accession>A0A2L2TBV7</accession>
<dbReference type="EMBL" id="LN649229">
    <property type="protein sequence ID" value="CEI67558.1"/>
    <property type="molecule type" value="Genomic_DNA"/>
</dbReference>
<name>A0A2L2TBV7_9HYPO</name>
<evidence type="ECO:0000313" key="1">
    <source>
        <dbReference type="EMBL" id="CEI67558.1"/>
    </source>
</evidence>